<name>A0A6C0I7P8_9ZZZZ</name>
<sequence>MLYAGVKYTQVRHAVFCKKCKQTIESKHIHDFKYCSCGAVGIDGGISSGNRILGNPSDIEDRRMYCATVRKKKIWLPTSGTSF</sequence>
<evidence type="ECO:0000259" key="1">
    <source>
        <dbReference type="Pfam" id="PF24749"/>
    </source>
</evidence>
<evidence type="ECO:0000313" key="2">
    <source>
        <dbReference type="EMBL" id="QHT88435.1"/>
    </source>
</evidence>
<accession>A0A6C0I7P8</accession>
<reference evidence="2" key="1">
    <citation type="journal article" date="2020" name="Nature">
        <title>Giant virus diversity and host interactions through global metagenomics.</title>
        <authorList>
            <person name="Schulz F."/>
            <person name="Roux S."/>
            <person name="Paez-Espino D."/>
            <person name="Jungbluth S."/>
            <person name="Walsh D.A."/>
            <person name="Denef V.J."/>
            <person name="McMahon K.D."/>
            <person name="Konstantinidis K.T."/>
            <person name="Eloe-Fadrosh E.A."/>
            <person name="Kyrpides N.C."/>
            <person name="Woyke T."/>
        </authorList>
    </citation>
    <scope>NUCLEOTIDE SEQUENCE</scope>
    <source>
        <strain evidence="2">GVMAG-M-3300023184-50</strain>
    </source>
</reference>
<dbReference type="EMBL" id="MN740116">
    <property type="protein sequence ID" value="QHT88435.1"/>
    <property type="molecule type" value="Genomic_DNA"/>
</dbReference>
<protein>
    <recommendedName>
        <fullName evidence="1">DUF7695 domain-containing protein</fullName>
    </recommendedName>
</protein>
<dbReference type="Pfam" id="PF24749">
    <property type="entry name" value="DUF7695"/>
    <property type="match status" value="1"/>
</dbReference>
<feature type="domain" description="DUF7695" evidence="1">
    <location>
        <begin position="14"/>
        <end position="61"/>
    </location>
</feature>
<dbReference type="AlphaFoldDB" id="A0A6C0I7P8"/>
<proteinExistence type="predicted"/>
<dbReference type="InterPro" id="IPR056112">
    <property type="entry name" value="DUF7695"/>
</dbReference>
<organism evidence="2">
    <name type="scientific">viral metagenome</name>
    <dbReference type="NCBI Taxonomy" id="1070528"/>
    <lineage>
        <taxon>unclassified sequences</taxon>
        <taxon>metagenomes</taxon>
        <taxon>organismal metagenomes</taxon>
    </lineage>
</organism>